<keyword evidence="9" id="KW-1185">Reference proteome</keyword>
<dbReference type="NCBIfam" id="TIGR00255">
    <property type="entry name" value="YicC/YloC family endoribonuclease"/>
    <property type="match status" value="1"/>
</dbReference>
<dbReference type="InterPro" id="IPR013527">
    <property type="entry name" value="YicC-like_N"/>
</dbReference>
<evidence type="ECO:0000259" key="6">
    <source>
        <dbReference type="Pfam" id="PF03755"/>
    </source>
</evidence>
<proteinExistence type="inferred from homology"/>
<keyword evidence="4" id="KW-0378">Hydrolase</keyword>
<comment type="cofactor">
    <cofactor evidence="1">
        <name>a divalent metal cation</name>
        <dbReference type="ChEBI" id="CHEBI:60240"/>
    </cofactor>
</comment>
<evidence type="ECO:0000259" key="7">
    <source>
        <dbReference type="Pfam" id="PF08340"/>
    </source>
</evidence>
<evidence type="ECO:0000256" key="1">
    <source>
        <dbReference type="ARBA" id="ARBA00001968"/>
    </source>
</evidence>
<dbReference type="AlphaFoldDB" id="A0A6I6JKQ2"/>
<evidence type="ECO:0000313" key="9">
    <source>
        <dbReference type="Proteomes" id="UP000428328"/>
    </source>
</evidence>
<evidence type="ECO:0000256" key="3">
    <source>
        <dbReference type="ARBA" id="ARBA00022759"/>
    </source>
</evidence>
<evidence type="ECO:0000256" key="5">
    <source>
        <dbReference type="ARBA" id="ARBA00035648"/>
    </source>
</evidence>
<dbReference type="Proteomes" id="UP000428328">
    <property type="component" value="Chromosome"/>
</dbReference>
<dbReference type="KEGG" id="psel:GM415_11420"/>
<dbReference type="GO" id="GO:0016787">
    <property type="term" value="F:hydrolase activity"/>
    <property type="evidence" value="ECO:0007669"/>
    <property type="project" value="UniProtKB-KW"/>
</dbReference>
<dbReference type="RefSeq" id="WP_158948265.1">
    <property type="nucleotide sequence ID" value="NZ_CP046400.1"/>
</dbReference>
<gene>
    <name evidence="8" type="ORF">GM415_11420</name>
</gene>
<dbReference type="PANTHER" id="PTHR30636">
    <property type="entry name" value="UPF0701 PROTEIN YICC"/>
    <property type="match status" value="1"/>
</dbReference>
<accession>A0A6I6JKQ2</accession>
<dbReference type="EMBL" id="CP046400">
    <property type="protein sequence ID" value="QGY40707.1"/>
    <property type="molecule type" value="Genomic_DNA"/>
</dbReference>
<dbReference type="InterPro" id="IPR005229">
    <property type="entry name" value="YicC/YloC-like"/>
</dbReference>
<dbReference type="Pfam" id="PF03755">
    <property type="entry name" value="YicC-like_N"/>
    <property type="match status" value="1"/>
</dbReference>
<organism evidence="8 9">
    <name type="scientific">Pseudodesulfovibrio cashew</name>
    <dbReference type="NCBI Taxonomy" id="2678688"/>
    <lineage>
        <taxon>Bacteria</taxon>
        <taxon>Pseudomonadati</taxon>
        <taxon>Thermodesulfobacteriota</taxon>
        <taxon>Desulfovibrionia</taxon>
        <taxon>Desulfovibrionales</taxon>
        <taxon>Desulfovibrionaceae</taxon>
    </lineage>
</organism>
<comment type="similarity">
    <text evidence="5">Belongs to the YicC/YloC family.</text>
</comment>
<evidence type="ECO:0000256" key="2">
    <source>
        <dbReference type="ARBA" id="ARBA00022722"/>
    </source>
</evidence>
<feature type="domain" description="Endoribonuclease YicC-like N-terminal" evidence="6">
    <location>
        <begin position="4"/>
        <end position="154"/>
    </location>
</feature>
<sequence>MPVSMTGFGRFETNEDAWTHVWEIRSVNGRFLDVKWRMPSNLRSLENGWEKVVRTYASRGRVDISLNLEVLDSGVLGVSFNETLAKAMFAELTKVAESRGELFTPDYNRVLGMSSLWRDAGSEPDPGLSESLTAGLEEALKDWVRSRSVEGDAMVEDLLSRLVTLREIAGKIAERIPDILEEKKSGLRQRILDMLESVGAEFSEDRMLQEVAHLTDKLDVSEELTRLDAHLERLGEVLTDSQDVGKKLDFLLQETFREINTCGNKAQDTAVSRLVVDFKAELERCREQVQNIE</sequence>
<keyword evidence="3" id="KW-0255">Endonuclease</keyword>
<evidence type="ECO:0000256" key="4">
    <source>
        <dbReference type="ARBA" id="ARBA00022801"/>
    </source>
</evidence>
<reference evidence="8 9" key="1">
    <citation type="submission" date="2019-11" db="EMBL/GenBank/DDBJ databases">
        <authorList>
            <person name="Zheng R.K."/>
            <person name="Sun C.M."/>
        </authorList>
    </citation>
    <scope>NUCLEOTIDE SEQUENCE [LARGE SCALE GENOMIC DNA]</scope>
    <source>
        <strain evidence="8 9">SRB007</strain>
    </source>
</reference>
<keyword evidence="2" id="KW-0540">Nuclease</keyword>
<dbReference type="PANTHER" id="PTHR30636:SF3">
    <property type="entry name" value="UPF0701 PROTEIN YICC"/>
    <property type="match status" value="1"/>
</dbReference>
<protein>
    <submittedName>
        <fullName evidence="8">YicC family protein</fullName>
    </submittedName>
</protein>
<evidence type="ECO:0000313" key="8">
    <source>
        <dbReference type="EMBL" id="QGY40707.1"/>
    </source>
</evidence>
<name>A0A6I6JKQ2_9BACT</name>
<dbReference type="InterPro" id="IPR013551">
    <property type="entry name" value="YicC-like_C"/>
</dbReference>
<feature type="domain" description="Endoribonuclease YicC-like C-terminal" evidence="7">
    <location>
        <begin position="172"/>
        <end position="293"/>
    </location>
</feature>
<dbReference type="GO" id="GO:0004521">
    <property type="term" value="F:RNA endonuclease activity"/>
    <property type="evidence" value="ECO:0007669"/>
    <property type="project" value="InterPro"/>
</dbReference>
<dbReference type="Pfam" id="PF08340">
    <property type="entry name" value="YicC-like_C"/>
    <property type="match status" value="1"/>
</dbReference>